<evidence type="ECO:0000256" key="1">
    <source>
        <dbReference type="ARBA" id="ARBA00008061"/>
    </source>
</evidence>
<dbReference type="RefSeq" id="WP_207600642.1">
    <property type="nucleotide sequence ID" value="NZ_JAFNJU010000012.1"/>
</dbReference>
<dbReference type="GO" id="GO:0004556">
    <property type="term" value="F:alpha-amylase activity"/>
    <property type="evidence" value="ECO:0007669"/>
    <property type="project" value="TreeGrafter"/>
</dbReference>
<dbReference type="FunFam" id="3.90.400.10:FF:000001">
    <property type="entry name" value="Maltase A3, isoform A"/>
    <property type="match status" value="1"/>
</dbReference>
<dbReference type="PANTHER" id="PTHR10357">
    <property type="entry name" value="ALPHA-AMYLASE FAMILY MEMBER"/>
    <property type="match status" value="1"/>
</dbReference>
<accession>A0A939H878</accession>
<comment type="similarity">
    <text evidence="1">Belongs to the glycosyl hydrolase 13 family.</text>
</comment>
<dbReference type="FunFam" id="3.20.20.80:FF:000064">
    <property type="entry name" value="Oligo-1,6-glucosidase"/>
    <property type="match status" value="1"/>
</dbReference>
<evidence type="ECO:0000259" key="5">
    <source>
        <dbReference type="SMART" id="SM00642"/>
    </source>
</evidence>
<dbReference type="InterPro" id="IPR045857">
    <property type="entry name" value="O16G_dom_2"/>
</dbReference>
<dbReference type="EMBL" id="JAFNJU010000012">
    <property type="protein sequence ID" value="MBO1266117.1"/>
    <property type="molecule type" value="Genomic_DNA"/>
</dbReference>
<sequence>MDNFKQRIVYQIWPRSFKDSNDDGIGDLRGIISKLDYIRDLGADTIWLSPIYATGNKDYGYDIDDYYNINPEYGTMDDFDELLAEIKKRDMELVMDLVANHTSDQHIWFQKALEDPNSPYRDYYIFRKGRAGKNGASLPPNNWLSAFGGSAWQKDETSDEYYLTMFTPNQCDLNWENEKVRDGIHDIMRFWLDKGVLGFRMDVINTIAKREGLPPAGKGKKLDFPFEHIVSLPKSHDYIREMHEKVLSHYPHAFTVGEGMVTSIDDLIRYTDPDEKKLNMMFSFDLHLIGCGPLGKFDFRKGYLWSVKEMKEILFNWQLKVQEGGGWIGNFMSNHDQPRQVSRFGDDGPFRRKSAKALALLNMTLRGTPFLYQGEEIGMTNCPFDMEDWRDFEAINDYQVLQDMMHLPKFAAKKIIQKMTRDHARTPVQWSSEKHAGFSSVEPWIKVNPNYTFINVEAELKKENSLIDFYKEIIALRKSSPALVDGYITAVNRPHPYVMAYKRIYNDETLLVVINLSGKNTQISLEEVMTSHWACEIGTYEKRPFEANLPLYPYEALIYRKTQSLDKITK</sequence>
<evidence type="ECO:0000313" key="7">
    <source>
        <dbReference type="Proteomes" id="UP000664218"/>
    </source>
</evidence>
<dbReference type="GO" id="GO:0009313">
    <property type="term" value="P:oligosaccharide catabolic process"/>
    <property type="evidence" value="ECO:0007669"/>
    <property type="project" value="TreeGrafter"/>
</dbReference>
<dbReference type="PANTHER" id="PTHR10357:SF179">
    <property type="entry name" value="NEUTRAL AND BASIC AMINO ACID TRANSPORT PROTEIN RBAT"/>
    <property type="match status" value="1"/>
</dbReference>
<dbReference type="InterPro" id="IPR013780">
    <property type="entry name" value="Glyco_hydro_b"/>
</dbReference>
<keyword evidence="2" id="KW-0378">Hydrolase</keyword>
<dbReference type="Gene3D" id="3.20.20.80">
    <property type="entry name" value="Glycosidases"/>
    <property type="match status" value="1"/>
</dbReference>
<dbReference type="InterPro" id="IPR056300">
    <property type="entry name" value="SusG-like_C"/>
</dbReference>
<dbReference type="InterPro" id="IPR017853">
    <property type="entry name" value="GH"/>
</dbReference>
<evidence type="ECO:0000256" key="3">
    <source>
        <dbReference type="ARBA" id="ARBA00023180"/>
    </source>
</evidence>
<name>A0A939H878_9CLOT</name>
<dbReference type="InterPro" id="IPR006047">
    <property type="entry name" value="GH13_cat_dom"/>
</dbReference>
<dbReference type="Gene3D" id="2.60.40.1180">
    <property type="entry name" value="Golgi alpha-mannosidase II"/>
    <property type="match status" value="1"/>
</dbReference>
<dbReference type="SMART" id="SM00642">
    <property type="entry name" value="Aamy"/>
    <property type="match status" value="1"/>
</dbReference>
<protein>
    <submittedName>
        <fullName evidence="6">Alpha-glucosidase</fullName>
    </submittedName>
</protein>
<dbReference type="SUPFAM" id="SSF51445">
    <property type="entry name" value="(Trans)glycosidases"/>
    <property type="match status" value="1"/>
</dbReference>
<reference evidence="6" key="1">
    <citation type="submission" date="2021-03" db="EMBL/GenBank/DDBJ databases">
        <title>Proteiniclasticum marinus sp. nov., isolated from tidal flat sediment.</title>
        <authorList>
            <person name="Namirimu T."/>
            <person name="Yang J.-A."/>
            <person name="Yang S.-H."/>
            <person name="Kim Y.-J."/>
            <person name="Kwon K.K."/>
        </authorList>
    </citation>
    <scope>NUCLEOTIDE SEQUENCE</scope>
    <source>
        <strain evidence="6">SCR006</strain>
    </source>
</reference>
<dbReference type="Pfam" id="PF00128">
    <property type="entry name" value="Alpha-amylase"/>
    <property type="match status" value="1"/>
</dbReference>
<evidence type="ECO:0000256" key="2">
    <source>
        <dbReference type="ARBA" id="ARBA00022801"/>
    </source>
</evidence>
<keyword evidence="3" id="KW-0325">Glycoprotein</keyword>
<organism evidence="6 7">
    <name type="scientific">Proteiniclasticum aestuarii</name>
    <dbReference type="NCBI Taxonomy" id="2817862"/>
    <lineage>
        <taxon>Bacteria</taxon>
        <taxon>Bacillati</taxon>
        <taxon>Bacillota</taxon>
        <taxon>Clostridia</taxon>
        <taxon>Eubacteriales</taxon>
        <taxon>Clostridiaceae</taxon>
        <taxon>Proteiniclasticum</taxon>
    </lineage>
</organism>
<proteinExistence type="inferred from homology"/>
<evidence type="ECO:0000256" key="4">
    <source>
        <dbReference type="ARBA" id="ARBA00023295"/>
    </source>
</evidence>
<dbReference type="Proteomes" id="UP000664218">
    <property type="component" value="Unassembled WGS sequence"/>
</dbReference>
<dbReference type="CDD" id="cd11333">
    <property type="entry name" value="AmyAc_SI_OligoGlu_DGase"/>
    <property type="match status" value="1"/>
</dbReference>
<comment type="caution">
    <text evidence="6">The sequence shown here is derived from an EMBL/GenBank/DDBJ whole genome shotgun (WGS) entry which is preliminary data.</text>
</comment>
<keyword evidence="7" id="KW-1185">Reference proteome</keyword>
<evidence type="ECO:0000313" key="6">
    <source>
        <dbReference type="EMBL" id="MBO1266117.1"/>
    </source>
</evidence>
<gene>
    <name evidence="6" type="ORF">J3A84_13855</name>
</gene>
<dbReference type="Gene3D" id="3.90.400.10">
    <property type="entry name" value="Oligo-1,6-glucosidase, Domain 2"/>
    <property type="match status" value="1"/>
</dbReference>
<keyword evidence="4" id="KW-0326">Glycosidase</keyword>
<feature type="domain" description="Glycosyl hydrolase family 13 catalytic" evidence="5">
    <location>
        <begin position="11"/>
        <end position="425"/>
    </location>
</feature>
<dbReference type="SUPFAM" id="SSF51011">
    <property type="entry name" value="Glycosyl hydrolase domain"/>
    <property type="match status" value="1"/>
</dbReference>
<dbReference type="AlphaFoldDB" id="A0A939H878"/>
<dbReference type="Pfam" id="PF23915">
    <property type="entry name" value="SusG_C"/>
    <property type="match status" value="1"/>
</dbReference>